<proteinExistence type="predicted"/>
<organism evidence="1 2">
    <name type="scientific">Lutimonas vermicola</name>
    <dbReference type="NCBI Taxonomy" id="414288"/>
    <lineage>
        <taxon>Bacteria</taxon>
        <taxon>Pseudomonadati</taxon>
        <taxon>Bacteroidota</taxon>
        <taxon>Flavobacteriia</taxon>
        <taxon>Flavobacteriales</taxon>
        <taxon>Flavobacteriaceae</taxon>
        <taxon>Lutimonas</taxon>
    </lineage>
</organism>
<evidence type="ECO:0000313" key="1">
    <source>
        <dbReference type="EMBL" id="MEL4455453.1"/>
    </source>
</evidence>
<name>A0ABU9KZ42_9FLAO</name>
<gene>
    <name evidence="1" type="ORF">AABB81_06060</name>
</gene>
<dbReference type="Proteomes" id="UP001474120">
    <property type="component" value="Unassembled WGS sequence"/>
</dbReference>
<accession>A0ABU9KZ42</accession>
<comment type="caution">
    <text evidence="1">The sequence shown here is derived from an EMBL/GenBank/DDBJ whole genome shotgun (WGS) entry which is preliminary data.</text>
</comment>
<sequence>MRYFHKIIWLLIIPLLAFGMHKNYISLTKVDYIKEQNTVQITMKYFLDDIELALEKIHDQPMELAGKTENKLADKYLEDYIRQKFRIWINEEVYRYTFLGKEYENDQVFFYLELEGIEQINSISVQNSMLFEEFEDQQNYIKLDMDGVQKTFILVRANDREILKL</sequence>
<evidence type="ECO:0000313" key="2">
    <source>
        <dbReference type="Proteomes" id="UP001474120"/>
    </source>
</evidence>
<protein>
    <submittedName>
        <fullName evidence="1">DUF6702 family protein</fullName>
    </submittedName>
</protein>
<dbReference type="Pfam" id="PF20420">
    <property type="entry name" value="DUF6702"/>
    <property type="match status" value="1"/>
</dbReference>
<dbReference type="EMBL" id="JBCDNA010000001">
    <property type="protein sequence ID" value="MEL4455453.1"/>
    <property type="molecule type" value="Genomic_DNA"/>
</dbReference>
<reference evidence="1 2" key="1">
    <citation type="submission" date="2024-04" db="EMBL/GenBank/DDBJ databases">
        <title>whole genome sequencing of Lutimonas vermicola strain IMCC1616.</title>
        <authorList>
            <person name="Bae S.S."/>
        </authorList>
    </citation>
    <scope>NUCLEOTIDE SEQUENCE [LARGE SCALE GENOMIC DNA]</scope>
    <source>
        <strain evidence="1 2">IMCC1616</strain>
    </source>
</reference>
<dbReference type="RefSeq" id="WP_342159282.1">
    <property type="nucleotide sequence ID" value="NZ_JBCDNA010000001.1"/>
</dbReference>
<dbReference type="InterPro" id="IPR046525">
    <property type="entry name" value="DUF6702"/>
</dbReference>
<keyword evidence="2" id="KW-1185">Reference proteome</keyword>